<sequence length="158" mass="17097">VAPEMLKKVLGAARLAPSQQNLQPWRFVVVRDDEKKRLLAQASPRGRLLASAPAVIVAFALEEDIPVTIGGFISAYPLDVAVAIGHLELAATAEGLATNWIVEFNDEKVRSVLHVPEGIHPLALIPIGYPAEANGRGKAAEDGRKSPDEIIAYDEYPW</sequence>
<keyword evidence="2 4" id="KW-0560">Oxidoreductase</keyword>
<comment type="caution">
    <text evidence="4">The sequence shown here is derived from an EMBL/GenBank/DDBJ whole genome shotgun (WGS) entry which is preliminary data.</text>
</comment>
<dbReference type="InterPro" id="IPR029479">
    <property type="entry name" value="Nitroreductase"/>
</dbReference>
<name>T0ZKN7_9ZZZZ</name>
<evidence type="ECO:0000256" key="1">
    <source>
        <dbReference type="ARBA" id="ARBA00007118"/>
    </source>
</evidence>
<dbReference type="PANTHER" id="PTHR43673">
    <property type="entry name" value="NAD(P)H NITROREDUCTASE YDGI-RELATED"/>
    <property type="match status" value="1"/>
</dbReference>
<dbReference type="PANTHER" id="PTHR43673:SF10">
    <property type="entry name" value="NADH DEHYDROGENASE_NAD(P)H NITROREDUCTASE XCC3605-RELATED"/>
    <property type="match status" value="1"/>
</dbReference>
<reference evidence="4" key="2">
    <citation type="journal article" date="2014" name="ISME J.">
        <title>Microbial stratification in low pH oxic and suboxic macroscopic growths along an acid mine drainage.</title>
        <authorList>
            <person name="Mendez-Garcia C."/>
            <person name="Mesa V."/>
            <person name="Sprenger R.R."/>
            <person name="Richter M."/>
            <person name="Diez M.S."/>
            <person name="Solano J."/>
            <person name="Bargiela R."/>
            <person name="Golyshina O.V."/>
            <person name="Manteca A."/>
            <person name="Ramos J.L."/>
            <person name="Gallego J.R."/>
            <person name="Llorente I."/>
            <person name="Martins Dos Santos V.A."/>
            <person name="Jensen O.N."/>
            <person name="Pelaez A.I."/>
            <person name="Sanchez J."/>
            <person name="Ferrer M."/>
        </authorList>
    </citation>
    <scope>NUCLEOTIDE SEQUENCE</scope>
</reference>
<comment type="similarity">
    <text evidence="1">Belongs to the nitroreductase family.</text>
</comment>
<dbReference type="SUPFAM" id="SSF55469">
    <property type="entry name" value="FMN-dependent nitroreductase-like"/>
    <property type="match status" value="1"/>
</dbReference>
<evidence type="ECO:0000256" key="2">
    <source>
        <dbReference type="ARBA" id="ARBA00023002"/>
    </source>
</evidence>
<dbReference type="AlphaFoldDB" id="T0ZKN7"/>
<evidence type="ECO:0000259" key="3">
    <source>
        <dbReference type="Pfam" id="PF00881"/>
    </source>
</evidence>
<evidence type="ECO:0000313" key="4">
    <source>
        <dbReference type="EMBL" id="EQD45228.1"/>
    </source>
</evidence>
<organism evidence="4">
    <name type="scientific">mine drainage metagenome</name>
    <dbReference type="NCBI Taxonomy" id="410659"/>
    <lineage>
        <taxon>unclassified sequences</taxon>
        <taxon>metagenomes</taxon>
        <taxon>ecological metagenomes</taxon>
    </lineage>
</organism>
<protein>
    <submittedName>
        <fullName evidence="4">Nitroreductase-like protein</fullName>
        <ecNumber evidence="4">1.6.99.3</ecNumber>
    </submittedName>
</protein>
<reference evidence="4" key="1">
    <citation type="submission" date="2013-08" db="EMBL/GenBank/DDBJ databases">
        <authorList>
            <person name="Mendez C."/>
            <person name="Richter M."/>
            <person name="Ferrer M."/>
            <person name="Sanchez J."/>
        </authorList>
    </citation>
    <scope>NUCLEOTIDE SEQUENCE</scope>
</reference>
<proteinExistence type="inferred from homology"/>
<dbReference type="Pfam" id="PF00881">
    <property type="entry name" value="Nitroreductase"/>
    <property type="match status" value="2"/>
</dbReference>
<dbReference type="EC" id="1.6.99.3" evidence="4"/>
<dbReference type="InterPro" id="IPR000415">
    <property type="entry name" value="Nitroreductase-like"/>
</dbReference>
<accession>T0ZKN7</accession>
<dbReference type="EMBL" id="AUZY01008650">
    <property type="protein sequence ID" value="EQD45228.1"/>
    <property type="molecule type" value="Genomic_DNA"/>
</dbReference>
<dbReference type="GO" id="GO:0016491">
    <property type="term" value="F:oxidoreductase activity"/>
    <property type="evidence" value="ECO:0007669"/>
    <property type="project" value="UniProtKB-KW"/>
</dbReference>
<feature type="domain" description="Nitroreductase" evidence="3">
    <location>
        <begin position="48"/>
        <end position="129"/>
    </location>
</feature>
<feature type="domain" description="Nitroreductase" evidence="3">
    <location>
        <begin position="1"/>
        <end position="41"/>
    </location>
</feature>
<gene>
    <name evidence="4" type="ORF">B1B_13149</name>
</gene>
<feature type="non-terminal residue" evidence="4">
    <location>
        <position position="1"/>
    </location>
</feature>
<dbReference type="Gene3D" id="3.40.109.10">
    <property type="entry name" value="NADH Oxidase"/>
    <property type="match status" value="1"/>
</dbReference>